<dbReference type="PANTHER" id="PTHR30007">
    <property type="entry name" value="PHP DOMAIN PROTEIN"/>
    <property type="match status" value="1"/>
</dbReference>
<comment type="caution">
    <text evidence="3">The sequence shown here is derived from an EMBL/GenBank/DDBJ whole genome shotgun (WGS) entry which is preliminary data.</text>
</comment>
<name>A0A841CU80_PLAVE</name>
<dbReference type="NCBIfam" id="NF033580">
    <property type="entry name" value="transpos_IS5_3"/>
    <property type="match status" value="1"/>
</dbReference>
<accession>A0A841CU80</accession>
<reference evidence="3 4" key="1">
    <citation type="submission" date="2020-08" db="EMBL/GenBank/DDBJ databases">
        <title>Genomic Encyclopedia of Type Strains, Phase III (KMG-III): the genomes of soil and plant-associated and newly described type strains.</title>
        <authorList>
            <person name="Whitman W."/>
        </authorList>
    </citation>
    <scope>NUCLEOTIDE SEQUENCE [LARGE SCALE GENOMIC DNA]</scope>
    <source>
        <strain evidence="3 4">CECT 3303</strain>
    </source>
</reference>
<dbReference type="GO" id="GO:0003677">
    <property type="term" value="F:DNA binding"/>
    <property type="evidence" value="ECO:0007669"/>
    <property type="project" value="InterPro"/>
</dbReference>
<dbReference type="GO" id="GO:0006313">
    <property type="term" value="P:DNA transposition"/>
    <property type="evidence" value="ECO:0007669"/>
    <property type="project" value="InterPro"/>
</dbReference>
<organism evidence="3 4">
    <name type="scientific">Planomonospora venezuelensis</name>
    <dbReference type="NCBI Taxonomy" id="1999"/>
    <lineage>
        <taxon>Bacteria</taxon>
        <taxon>Bacillati</taxon>
        <taxon>Actinomycetota</taxon>
        <taxon>Actinomycetes</taxon>
        <taxon>Streptosporangiales</taxon>
        <taxon>Streptosporangiaceae</taxon>
        <taxon>Planomonospora</taxon>
    </lineage>
</organism>
<evidence type="ECO:0000313" key="3">
    <source>
        <dbReference type="EMBL" id="MBB5960869.1"/>
    </source>
</evidence>
<sequence length="271" mass="30122">MPVHRCPYPTDLTDAEWALLEPLVPPPKRGGRPVRHSRREIVNAIAYWLRAGCAWRLPPHDSPPWQTVYHYRRHGNIDGPREQALAVLRERERTRQGRDPTPNAIIDSQSVRGTEHGGLHGYDGAKKVLGVKRHLLVDTLGLVPGACVSPADTGDRGGALVLLSRSIDRFPRMVHLWTDQGYRGERFIGWAREALGGACRSWCAEADVVTALTPPPDGTTPDLNGAVPQPLWGLGTRYWPDEAPVTLETEAAIDRIIATVHRVQDKKRRAP</sequence>
<dbReference type="AlphaFoldDB" id="A0A841CU80"/>
<dbReference type="Pfam" id="PF13340">
    <property type="entry name" value="DUF4096"/>
    <property type="match status" value="1"/>
</dbReference>
<dbReference type="InterPro" id="IPR025161">
    <property type="entry name" value="IS402-like_dom"/>
</dbReference>
<protein>
    <submittedName>
        <fullName evidence="3">Transposase</fullName>
    </submittedName>
</protein>
<evidence type="ECO:0000259" key="2">
    <source>
        <dbReference type="Pfam" id="PF13340"/>
    </source>
</evidence>
<dbReference type="EMBL" id="JACHJJ010000001">
    <property type="protein sequence ID" value="MBB5960869.1"/>
    <property type="molecule type" value="Genomic_DNA"/>
</dbReference>
<dbReference type="Proteomes" id="UP000562352">
    <property type="component" value="Unassembled WGS sequence"/>
</dbReference>
<dbReference type="InterPro" id="IPR002559">
    <property type="entry name" value="Transposase_11"/>
</dbReference>
<gene>
    <name evidence="3" type="ORF">FHS22_000107</name>
</gene>
<evidence type="ECO:0000313" key="4">
    <source>
        <dbReference type="Proteomes" id="UP000562352"/>
    </source>
</evidence>
<proteinExistence type="predicted"/>
<dbReference type="PANTHER" id="PTHR30007:SF0">
    <property type="entry name" value="TRANSPOSASE"/>
    <property type="match status" value="1"/>
</dbReference>
<evidence type="ECO:0000259" key="1">
    <source>
        <dbReference type="Pfam" id="PF01609"/>
    </source>
</evidence>
<feature type="domain" description="Transposase IS4-like" evidence="1">
    <location>
        <begin position="104"/>
        <end position="193"/>
    </location>
</feature>
<feature type="domain" description="Insertion element IS402-like" evidence="2">
    <location>
        <begin position="12"/>
        <end position="74"/>
    </location>
</feature>
<keyword evidence="4" id="KW-1185">Reference proteome</keyword>
<dbReference type="GO" id="GO:0004803">
    <property type="term" value="F:transposase activity"/>
    <property type="evidence" value="ECO:0007669"/>
    <property type="project" value="InterPro"/>
</dbReference>
<dbReference type="RefSeq" id="WP_184937320.1">
    <property type="nucleotide sequence ID" value="NZ_BAAAWZ010000001.1"/>
</dbReference>
<dbReference type="Pfam" id="PF01609">
    <property type="entry name" value="DDE_Tnp_1"/>
    <property type="match status" value="1"/>
</dbReference>